<dbReference type="AlphaFoldDB" id="A4BU97"/>
<sequence>MGTDADHEDNPLDHLRHRIVVPFLLAYVIWVLDHAKRHGLRRLYFVARDAEILFRMAQALQSGSDVLELRYLYGSRRAWLPPSITPDNTDWRRFPVTPGQNNSRHDITVRMGLDDDVRETIRRHLSCSVTEWSKHLPYDQASRFLDELMGNASTRKMVVLSAARERDIALSYFRQEGLFDDTPWALVDAGWSLNSQAALKRILDIGGEPHHAPKGYYLALARDHLKEAQAGIAYPFVPKAGSLFSRRRVIIEHCFLISTHATTRGYQMKKNQPAPVFGKELRGEAELAYAAKLHETAISAAQLVAADPAISSALTEHVGEILSNVESFLRRPNAADAHAMALFGTVADMRHEKTFVESLCRPLRRKDVWTVFSKAISKKKNLESPPFMWLEGSMALSPWHVRIPLEFALFADDLRNFLKG</sequence>
<keyword evidence="1" id="KW-1133">Transmembrane helix</keyword>
<evidence type="ECO:0000256" key="1">
    <source>
        <dbReference type="SAM" id="Phobius"/>
    </source>
</evidence>
<accession>A4BU97</accession>
<comment type="caution">
    <text evidence="2">The sequence shown here is derived from an EMBL/GenBank/DDBJ whole genome shotgun (WGS) entry which is preliminary data.</text>
</comment>
<keyword evidence="3" id="KW-1185">Reference proteome</keyword>
<reference evidence="2 3" key="1">
    <citation type="submission" date="2006-02" db="EMBL/GenBank/DDBJ databases">
        <authorList>
            <person name="Waterbury J."/>
            <person name="Ferriera S."/>
            <person name="Johnson J."/>
            <person name="Kravitz S."/>
            <person name="Halpern A."/>
            <person name="Remington K."/>
            <person name="Beeson K."/>
            <person name="Tran B."/>
            <person name="Rogers Y.-H."/>
            <person name="Friedman R."/>
            <person name="Venter J.C."/>
        </authorList>
    </citation>
    <scope>NUCLEOTIDE SEQUENCE [LARGE SCALE GENOMIC DNA]</scope>
    <source>
        <strain evidence="2 3">Nb-231</strain>
    </source>
</reference>
<name>A4BU97_9GAMM</name>
<evidence type="ECO:0000313" key="3">
    <source>
        <dbReference type="Proteomes" id="UP000003374"/>
    </source>
</evidence>
<dbReference type="EMBL" id="AAOF01000017">
    <property type="protein sequence ID" value="EAR20771.1"/>
    <property type="molecule type" value="Genomic_DNA"/>
</dbReference>
<dbReference type="HOGENOM" id="CLU_618111_0_0_6"/>
<dbReference type="GO" id="GO:0016740">
    <property type="term" value="F:transferase activity"/>
    <property type="evidence" value="ECO:0007669"/>
    <property type="project" value="UniProtKB-KW"/>
</dbReference>
<dbReference type="Proteomes" id="UP000003374">
    <property type="component" value="Unassembled WGS sequence"/>
</dbReference>
<keyword evidence="2" id="KW-0808">Transferase</keyword>
<proteinExistence type="predicted"/>
<feature type="transmembrane region" description="Helical" evidence="1">
    <location>
        <begin position="15"/>
        <end position="32"/>
    </location>
</feature>
<organism evidence="2 3">
    <name type="scientific">Nitrococcus mobilis Nb-231</name>
    <dbReference type="NCBI Taxonomy" id="314278"/>
    <lineage>
        <taxon>Bacteria</taxon>
        <taxon>Pseudomonadati</taxon>
        <taxon>Pseudomonadota</taxon>
        <taxon>Gammaproteobacteria</taxon>
        <taxon>Chromatiales</taxon>
        <taxon>Ectothiorhodospiraceae</taxon>
        <taxon>Nitrococcus</taxon>
    </lineage>
</organism>
<protein>
    <submittedName>
        <fullName evidence="2">Putative glycosyl transferase</fullName>
    </submittedName>
</protein>
<gene>
    <name evidence="2" type="ORF">NB231_12811</name>
</gene>
<dbReference type="eggNOG" id="COG5610">
    <property type="taxonomic scope" value="Bacteria"/>
</dbReference>
<dbReference type="STRING" id="314278.NB231_12811"/>
<keyword evidence="1" id="KW-0812">Transmembrane</keyword>
<keyword evidence="1" id="KW-0472">Membrane</keyword>
<evidence type="ECO:0000313" key="2">
    <source>
        <dbReference type="EMBL" id="EAR20771.1"/>
    </source>
</evidence>